<gene>
    <name evidence="3" type="primary">rpnA_2</name>
    <name evidence="3" type="ORF">DK880_00590</name>
</gene>
<accession>A0A2Z3LDR5</accession>
<organism evidence="3 4">
    <name type="scientific">Candidatus Cardinium hertigii</name>
    <dbReference type="NCBI Taxonomy" id="247481"/>
    <lineage>
        <taxon>Bacteria</taxon>
        <taxon>Pseudomonadati</taxon>
        <taxon>Bacteroidota</taxon>
        <taxon>Cytophagia</taxon>
        <taxon>Cytophagales</taxon>
        <taxon>Amoebophilaceae</taxon>
        <taxon>Candidatus Cardinium</taxon>
    </lineage>
</organism>
<dbReference type="InterPro" id="IPR051699">
    <property type="entry name" value="Rpn/YhgA-like_nuclease"/>
</dbReference>
<dbReference type="GO" id="GO:0006310">
    <property type="term" value="P:DNA recombination"/>
    <property type="evidence" value="ECO:0007669"/>
    <property type="project" value="TreeGrafter"/>
</dbReference>
<evidence type="ECO:0000256" key="1">
    <source>
        <dbReference type="ARBA" id="ARBA00009787"/>
    </source>
</evidence>
<dbReference type="InterPro" id="IPR006842">
    <property type="entry name" value="Transposase_31"/>
</dbReference>
<protein>
    <submittedName>
        <fullName evidence="3">Recombination-promoting nuclease RpnA</fullName>
        <ecNumber evidence="3">3.1.21.-</ecNumber>
    </submittedName>
</protein>
<dbReference type="EC" id="3.1.21.-" evidence="3"/>
<reference evidence="3 4" key="1">
    <citation type="submission" date="2018-05" db="EMBL/GenBank/DDBJ databases">
        <title>Candidatus Cardinium hertigii Genome Assembly.</title>
        <authorList>
            <person name="Showmaker K.C."/>
            <person name="Walden K.O."/>
            <person name="Fields C.J."/>
            <person name="Lambert K.N."/>
            <person name="Hudson M.E."/>
        </authorList>
    </citation>
    <scope>NUCLEOTIDE SEQUENCE [LARGE SCALE GENOMIC DNA]</scope>
    <source>
        <strain evidence="4">cHgTN10</strain>
    </source>
</reference>
<keyword evidence="4" id="KW-1185">Reference proteome</keyword>
<dbReference type="InterPro" id="IPR010106">
    <property type="entry name" value="RpnA"/>
</dbReference>
<dbReference type="PANTHER" id="PTHR34611:SF2">
    <property type="entry name" value="INACTIVE RECOMBINATION-PROMOTING NUCLEASE-LIKE PROTEIN RPNE-RELATED"/>
    <property type="match status" value="1"/>
</dbReference>
<dbReference type="RefSeq" id="WP_109997318.1">
    <property type="nucleotide sequence ID" value="NZ_CP029619.1"/>
</dbReference>
<dbReference type="KEGG" id="cher:DK880_00590"/>
<comment type="similarity">
    <text evidence="1">Belongs to the Rpn/YhgA-like nuclease family.</text>
</comment>
<dbReference type="EMBL" id="CP029619">
    <property type="protein sequence ID" value="AWN81906.1"/>
    <property type="molecule type" value="Genomic_DNA"/>
</dbReference>
<keyword evidence="3" id="KW-0378">Hydrolase</keyword>
<evidence type="ECO:0000259" key="2">
    <source>
        <dbReference type="Pfam" id="PF04754"/>
    </source>
</evidence>
<dbReference type="NCBIfam" id="TIGR01784">
    <property type="entry name" value="T_den_put_tspse"/>
    <property type="match status" value="1"/>
</dbReference>
<feature type="domain" description="Transposase (putative) YhgA-like" evidence="2">
    <location>
        <begin position="6"/>
        <end position="202"/>
    </location>
</feature>
<dbReference type="OrthoDB" id="932587at2"/>
<dbReference type="Pfam" id="PF04754">
    <property type="entry name" value="Transposase_31"/>
    <property type="match status" value="1"/>
</dbReference>
<dbReference type="Proteomes" id="UP000245872">
    <property type="component" value="Chromosome"/>
</dbReference>
<evidence type="ECO:0000313" key="4">
    <source>
        <dbReference type="Proteomes" id="UP000245872"/>
    </source>
</evidence>
<dbReference type="AlphaFoldDB" id="A0A2Z3LDR5"/>
<evidence type="ECO:0000313" key="3">
    <source>
        <dbReference type="EMBL" id="AWN81906.1"/>
    </source>
</evidence>
<name>A0A2Z3LDR5_9BACT</name>
<dbReference type="GO" id="GO:1990238">
    <property type="term" value="F:double-stranded DNA endonuclease activity"/>
    <property type="evidence" value="ECO:0007669"/>
    <property type="project" value="TreeGrafter"/>
</dbReference>
<sequence>MTSHLKHDALIKKILTDQLAAQEFLEHYLPADFKALVDLSQITIEKESFVEDDLKRKLTDLLYSVKTKNQEKAFVYVLIEAQVTSDHWMALRLWKYMLLLCERNRKNKDKLPLICPIVIYHGSKPYHAPRNIWQLFSNPEQAQKLMGEEYQLIDLQSMSDDAILQKKHLAMFEYLLKHIHKRDILKLWENLFTHCQHALLVDKEKGYICIKALVWYSDAKLPEEKQAALERVISSHLSKEETATIMRTIAQKYIEEGRQQGIMQGIEKGMEKGKMERNLEIAKAMLANGVEVSFIAQITGLDTAFIASL</sequence>
<proteinExistence type="inferred from homology"/>
<dbReference type="PANTHER" id="PTHR34611">
    <property type="match status" value="1"/>
</dbReference>